<protein>
    <submittedName>
        <fullName evidence="3">Uncharacterized protein</fullName>
    </submittedName>
</protein>
<comment type="caution">
    <text evidence="3">The sequence shown here is derived from an EMBL/GenBank/DDBJ whole genome shotgun (WGS) entry which is preliminary data.</text>
</comment>
<evidence type="ECO:0000313" key="4">
    <source>
        <dbReference type="Proteomes" id="UP001207918"/>
    </source>
</evidence>
<keyword evidence="1" id="KW-0472">Membrane</keyword>
<dbReference type="EMBL" id="JAGGJA010000003">
    <property type="protein sequence ID" value="MCW9706197.1"/>
    <property type="molecule type" value="Genomic_DNA"/>
</dbReference>
<dbReference type="RefSeq" id="WP_265764901.1">
    <property type="nucleotide sequence ID" value="NZ_JAGGJA010000003.1"/>
</dbReference>
<organism evidence="3 4">
    <name type="scientific">Fodinibius salsisoli</name>
    <dbReference type="NCBI Taxonomy" id="2820877"/>
    <lineage>
        <taxon>Bacteria</taxon>
        <taxon>Pseudomonadati</taxon>
        <taxon>Balneolota</taxon>
        <taxon>Balneolia</taxon>
        <taxon>Balneolales</taxon>
        <taxon>Balneolaceae</taxon>
        <taxon>Fodinibius</taxon>
    </lineage>
</organism>
<reference evidence="3 4" key="1">
    <citation type="submission" date="2021-03" db="EMBL/GenBank/DDBJ databases">
        <title>Aliifodinibius sp. nov., a new bacterium isolated from saline soil.</title>
        <authorList>
            <person name="Galisteo C."/>
            <person name="De La Haba R."/>
            <person name="Sanchez-Porro C."/>
            <person name="Ventosa A."/>
        </authorList>
    </citation>
    <scope>NUCLEOTIDE SEQUENCE [LARGE SCALE GENOMIC DNA]</scope>
    <source>
        <strain evidence="3 4">1BSP15-2V2</strain>
    </source>
</reference>
<keyword evidence="2" id="KW-0732">Signal</keyword>
<gene>
    <name evidence="3" type="ORF">J6I44_05005</name>
</gene>
<keyword evidence="1" id="KW-1133">Transmembrane helix</keyword>
<feature type="chain" id="PRO_5045917156" evidence="2">
    <location>
        <begin position="23"/>
        <end position="415"/>
    </location>
</feature>
<evidence type="ECO:0000313" key="3">
    <source>
        <dbReference type="EMBL" id="MCW9706197.1"/>
    </source>
</evidence>
<accession>A0ABT3PJX2</accession>
<name>A0ABT3PJX2_9BACT</name>
<feature type="transmembrane region" description="Helical" evidence="1">
    <location>
        <begin position="386"/>
        <end position="406"/>
    </location>
</feature>
<evidence type="ECO:0000256" key="2">
    <source>
        <dbReference type="SAM" id="SignalP"/>
    </source>
</evidence>
<evidence type="ECO:0000256" key="1">
    <source>
        <dbReference type="SAM" id="Phobius"/>
    </source>
</evidence>
<proteinExistence type="predicted"/>
<feature type="signal peptide" evidence="2">
    <location>
        <begin position="1"/>
        <end position="22"/>
    </location>
</feature>
<keyword evidence="4" id="KW-1185">Reference proteome</keyword>
<dbReference type="Proteomes" id="UP001207918">
    <property type="component" value="Unassembled WGS sequence"/>
</dbReference>
<keyword evidence="1" id="KW-0812">Transmembrane</keyword>
<sequence length="415" mass="47957">MKNVISLLFSVFLLISTTQSFAQQQELSDYEIQKNFKTEFAKYKNQIDTVAVADSAEAILQRVQALDSTYQDHEELLNKSLYPDTYEQQIQELRQAAMMASNRLQKMQQQDEQLTNLHLRLLAYQEHVIELTKDADSLRLAMQESIESEKQLSGMVRNYRQNLEERDELILAFIDSTVVAYQQMDLEALQDLENLDGRNRINSDGDALKMIQDISAENLGILKENSSKLRLADYMRMHTVQQRFEQMWSRMGTKITEVYGGNDAEEIAQNIDQNLAEWDKLLEDKTYTTLQDSLQAKGLEISSFQNSEGFYNSLNSYLDQKIEKSRSDASQADYERFQAFQDFWSTVERQWSSHFQEANIMSSPQMATISEKTDTWAQNAKPESNMMLYLLIGAVLLVLIFGGLFIREKQSTKSS</sequence>